<dbReference type="EMBL" id="JBHSAP010000018">
    <property type="protein sequence ID" value="MFC4077797.1"/>
    <property type="molecule type" value="Genomic_DNA"/>
</dbReference>
<feature type="transmembrane region" description="Helical" evidence="1">
    <location>
        <begin position="193"/>
        <end position="211"/>
    </location>
</feature>
<keyword evidence="1" id="KW-1133">Transmembrane helix</keyword>
<evidence type="ECO:0000313" key="3">
    <source>
        <dbReference type="Proteomes" id="UP001595843"/>
    </source>
</evidence>
<dbReference type="PANTHER" id="PTHR33876:SF4">
    <property type="entry name" value="CHLOROPLAST PROTEIN FOR GROWTH AND FERTILITY 2"/>
    <property type="match status" value="1"/>
</dbReference>
<sequence length="221" mass="23820">MDWGIWTTLGVGLLLGLRHALDPDHFIAVSTIASRTGNVLKATASGIYWGLGHTCTLLLIGLPLLAMKTALPDSIQLVMEIAVGCMLVTLGWTSFHAFRRGEMRRPSAETGDENPGEQRVGYRLRSFLVGMVHGMAGTGAMVVMVMASLRSLSDAFLYLLVFGVGTVAGMSLFAVLIGFPFTYASKHSVSIERGMGMTAGVVSILFGFYYIQGTLFHDGFF</sequence>
<feature type="transmembrane region" description="Helical" evidence="1">
    <location>
        <begin position="156"/>
        <end position="181"/>
    </location>
</feature>
<comment type="caution">
    <text evidence="2">The sequence shown here is derived from an EMBL/GenBank/DDBJ whole genome shotgun (WGS) entry which is preliminary data.</text>
</comment>
<accession>A0ABV8JIM3</accession>
<proteinExistence type="predicted"/>
<organism evidence="2 3">
    <name type="scientific">Salinithrix halophila</name>
    <dbReference type="NCBI Taxonomy" id="1485204"/>
    <lineage>
        <taxon>Bacteria</taxon>
        <taxon>Bacillati</taxon>
        <taxon>Bacillota</taxon>
        <taxon>Bacilli</taxon>
        <taxon>Bacillales</taxon>
        <taxon>Thermoactinomycetaceae</taxon>
        <taxon>Salinithrix</taxon>
    </lineage>
</organism>
<keyword evidence="1" id="KW-0472">Membrane</keyword>
<dbReference type="InterPro" id="IPR052776">
    <property type="entry name" value="Chloro_ReproSupport/MetalTrans"/>
</dbReference>
<keyword evidence="1" id="KW-0812">Transmembrane</keyword>
<dbReference type="PANTHER" id="PTHR33876">
    <property type="entry name" value="UNNAMED PRODUCT"/>
    <property type="match status" value="1"/>
</dbReference>
<dbReference type="RefSeq" id="WP_380705634.1">
    <property type="nucleotide sequence ID" value="NZ_JBHSAP010000018.1"/>
</dbReference>
<gene>
    <name evidence="2" type="ORF">ACFOUO_13420</name>
</gene>
<evidence type="ECO:0000313" key="2">
    <source>
        <dbReference type="EMBL" id="MFC4077797.1"/>
    </source>
</evidence>
<evidence type="ECO:0000256" key="1">
    <source>
        <dbReference type="SAM" id="Phobius"/>
    </source>
</evidence>
<feature type="transmembrane region" description="Helical" evidence="1">
    <location>
        <begin position="127"/>
        <end position="149"/>
    </location>
</feature>
<keyword evidence="3" id="KW-1185">Reference proteome</keyword>
<feature type="transmembrane region" description="Helical" evidence="1">
    <location>
        <begin position="77"/>
        <end position="98"/>
    </location>
</feature>
<reference evidence="3" key="1">
    <citation type="journal article" date="2019" name="Int. J. Syst. Evol. Microbiol.">
        <title>The Global Catalogue of Microorganisms (GCM) 10K type strain sequencing project: providing services to taxonomists for standard genome sequencing and annotation.</title>
        <authorList>
            <consortium name="The Broad Institute Genomics Platform"/>
            <consortium name="The Broad Institute Genome Sequencing Center for Infectious Disease"/>
            <person name="Wu L."/>
            <person name="Ma J."/>
        </authorList>
    </citation>
    <scope>NUCLEOTIDE SEQUENCE [LARGE SCALE GENOMIC DNA]</scope>
    <source>
        <strain evidence="3">IBRC-M 10813</strain>
    </source>
</reference>
<name>A0ABV8JIM3_9BACL</name>
<dbReference type="Proteomes" id="UP001595843">
    <property type="component" value="Unassembled WGS sequence"/>
</dbReference>
<protein>
    <submittedName>
        <fullName evidence="2">Urease accessory protein UreH</fullName>
    </submittedName>
</protein>
<feature type="transmembrane region" description="Helical" evidence="1">
    <location>
        <begin position="44"/>
        <end position="65"/>
    </location>
</feature>